<keyword evidence="1" id="KW-0175">Coiled coil</keyword>
<sequence length="1241" mass="140510">MSQLTRIILIDSLCAGAKAELAMNGNTSVTGTNGIGKSSFMKLIPVFYGAAPGRLVKASSNRESFANWYLPNLSSFIVFEYTNYMSAARCAVMHRSGEGYAYRLIDAAWRPELLYRDYEAGELVLPGELNRHLAAQGAQCSPELQPIHYRRIIQFNSGTAHLEDVKDPARRKMITALRPQYSLAPRRKDFNGIDNVTLALLESGGTFDTMKATMAEILQQENADPSRTLLMLNAQPFKNVIDNRAGYLLMDALKPTIQQMNQVRLEVNAAVRQLCLQKRKAIHLEDHLKKREIERDEALAAISLEQTALGEVSLGKRSTLVHKRINLEGSLKTEHEWILKVETQRDEHAEKRMTTLSERLDRLPEMQSQRDLKQNHLDQLSRNGLDIRRVYEQSTKLAEEAAYAQRETTREQSEASIHLLQLRKEEFDARQTALYEQAREQQASEMDKQQVQLNAALTQRVEEMSTLTHLQSSEVLPADQALLNQARQEIDEQLAILKELQSGIGSLEDTEQALHAEQEKLAAEFQGIQNQIGVLQDDREKLKTQLNASAETFLGFLRRHHPDWSSNIARLVPADILMRTDLNPALLNVAQNSLYGVELSLNVLPAATIASVSEIESEIASLSSRIDSLNNELESVRRRTRNLEERVRVQSATLTLARNDERHAQAELVSRQSVYEGLQSRALENHSLQIELQTQLVHEASERFGAMNERLDALKDEHKRYLEELTSASEQAKHNLKLEIGSVQAARDASLARISETLTLQLREINDELTARLQDAGIDDSVNQRLAAEIETLKMEIKDVEALRSKIESYRHWASDIYPQLAQRIERKNLLQGDLDRQNRLINEHDLETKEAQSVLSSRRSKLVKEGGDDADQLRTLRNILHPLMSYEPAETSAWNRNLNAADIEVEVNGLIRRRNDFQRQGSNLYRVVRARFREDSLLHTPQGAAIEQIVAQASNSAYEPEFAWLDAAPHLYEYIVVSHPDQKLKLIIQAKNLSDELCDSRAKLQQLHKSIQKLGRDATEKAGEVLGAFEQIRQFEFKVTSRIHSLTFWDDLSNYETQYRRWTGVNDTQLPTDAFMDALRSIARQITEGAFSSNLSDCFDVSVSCNDQGRLKVATNNADLIGLSSTGLTKIIVAMIYVSLFELLRQDADFHMSIPIDEALELSAENYVALVNYFNERGLSMLACFPGGAPELLRQFANRYTLERRADTGAIIVKEYAEEGDDELDDLNEALAPDEEEFAL</sequence>
<protein>
    <recommendedName>
        <fullName evidence="4">ATP-binding protein</fullName>
    </recommendedName>
</protein>
<evidence type="ECO:0000313" key="2">
    <source>
        <dbReference type="EMBL" id="VVN78420.1"/>
    </source>
</evidence>
<evidence type="ECO:0000313" key="3">
    <source>
        <dbReference type="Proteomes" id="UP000326557"/>
    </source>
</evidence>
<feature type="coiled-coil region" evidence="1">
    <location>
        <begin position="697"/>
        <end position="735"/>
    </location>
</feature>
<dbReference type="Proteomes" id="UP000326557">
    <property type="component" value="Unassembled WGS sequence"/>
</dbReference>
<name>A0A5E7AKM1_PSEFL</name>
<dbReference type="AlphaFoldDB" id="A0A5E7AKM1"/>
<dbReference type="OrthoDB" id="9810371at2"/>
<dbReference type="Pfam" id="PF12128">
    <property type="entry name" value="DUF3584"/>
    <property type="match status" value="1"/>
</dbReference>
<reference evidence="2 3" key="1">
    <citation type="submission" date="2019-09" db="EMBL/GenBank/DDBJ databases">
        <authorList>
            <person name="Chandra G."/>
            <person name="Truman W A."/>
        </authorList>
    </citation>
    <scope>NUCLEOTIDE SEQUENCE [LARGE SCALE GENOMIC DNA]</scope>
    <source>
        <strain evidence="2">PS704</strain>
    </source>
</reference>
<evidence type="ECO:0008006" key="4">
    <source>
        <dbReference type="Google" id="ProtNLM"/>
    </source>
</evidence>
<evidence type="ECO:0000256" key="1">
    <source>
        <dbReference type="SAM" id="Coils"/>
    </source>
</evidence>
<dbReference type="InterPro" id="IPR021979">
    <property type="entry name" value="DUF3584"/>
</dbReference>
<dbReference type="EMBL" id="CABVHP010000002">
    <property type="protein sequence ID" value="VVN78420.1"/>
    <property type="molecule type" value="Genomic_DNA"/>
</dbReference>
<proteinExistence type="predicted"/>
<dbReference type="RefSeq" id="WP_150636638.1">
    <property type="nucleotide sequence ID" value="NZ_CABVHP010000002.1"/>
</dbReference>
<accession>A0A5E7AKM1</accession>
<feature type="coiled-coil region" evidence="1">
    <location>
        <begin position="612"/>
        <end position="646"/>
    </location>
</feature>
<organism evidence="2 3">
    <name type="scientific">Pseudomonas fluorescens</name>
    <dbReference type="NCBI Taxonomy" id="294"/>
    <lineage>
        <taxon>Bacteria</taxon>
        <taxon>Pseudomonadati</taxon>
        <taxon>Pseudomonadota</taxon>
        <taxon>Gammaproteobacteria</taxon>
        <taxon>Pseudomonadales</taxon>
        <taxon>Pseudomonadaceae</taxon>
        <taxon>Pseudomonas</taxon>
    </lineage>
</organism>
<gene>
    <name evidence="2" type="ORF">PS704_00897</name>
</gene>